<dbReference type="AlphaFoldDB" id="A0A1J5QBL8"/>
<dbReference type="EMBL" id="MLJW01002352">
    <property type="protein sequence ID" value="OIQ74883.1"/>
    <property type="molecule type" value="Genomic_DNA"/>
</dbReference>
<feature type="domain" description="BFD-like [2Fe-2S]-binding" evidence="1">
    <location>
        <begin position="113"/>
        <end position="163"/>
    </location>
</feature>
<dbReference type="InterPro" id="IPR007419">
    <property type="entry name" value="BFD-like_2Fe2S-bd_dom"/>
</dbReference>
<comment type="caution">
    <text evidence="2">The sequence shown here is derived from an EMBL/GenBank/DDBJ whole genome shotgun (WGS) entry which is preliminary data.</text>
</comment>
<protein>
    <submittedName>
        <fullName evidence="2">BFD-like [2Fe-2S] binding domain protein</fullName>
    </submittedName>
</protein>
<gene>
    <name evidence="2" type="ORF">GALL_434550</name>
</gene>
<reference evidence="2" key="1">
    <citation type="submission" date="2016-10" db="EMBL/GenBank/DDBJ databases">
        <title>Sequence of Gallionella enrichment culture.</title>
        <authorList>
            <person name="Poehlein A."/>
            <person name="Muehling M."/>
            <person name="Daniel R."/>
        </authorList>
    </citation>
    <scope>NUCLEOTIDE SEQUENCE</scope>
</reference>
<organism evidence="2">
    <name type="scientific">mine drainage metagenome</name>
    <dbReference type="NCBI Taxonomy" id="410659"/>
    <lineage>
        <taxon>unclassified sequences</taxon>
        <taxon>metagenomes</taxon>
        <taxon>ecological metagenomes</taxon>
    </lineage>
</organism>
<dbReference type="InterPro" id="IPR041854">
    <property type="entry name" value="BFD-like_2Fe2S-bd_dom_sf"/>
</dbReference>
<proteinExistence type="predicted"/>
<name>A0A1J5QBL8_9ZZZZ</name>
<dbReference type="Pfam" id="PF04324">
    <property type="entry name" value="Fer2_BFD"/>
    <property type="match status" value="1"/>
</dbReference>
<evidence type="ECO:0000259" key="1">
    <source>
        <dbReference type="Pfam" id="PF04324"/>
    </source>
</evidence>
<sequence length="171" mass="18161">MPFGRERTGLLLRAAARGAPPAELLAGIDAHFGVRGAAALHYADPGRGVRRAVRLAGESLDAALLSGPADSVVAQGWLRELLESAASARPYGKWLLLPSSRPPRNMPAPGHQVCTCFNVREHQIEAELSQTEGDADTRLGALQERLKCGTNCGSCLPELRRLVRGHAPATA</sequence>
<dbReference type="Gene3D" id="1.10.10.1100">
    <property type="entry name" value="BFD-like [2Fe-2S]-binding domain"/>
    <property type="match status" value="1"/>
</dbReference>
<accession>A0A1J5QBL8</accession>
<evidence type="ECO:0000313" key="2">
    <source>
        <dbReference type="EMBL" id="OIQ74883.1"/>
    </source>
</evidence>